<comment type="caution">
    <text evidence="2">The sequence shown here is derived from an EMBL/GenBank/DDBJ whole genome shotgun (WGS) entry which is preliminary data.</text>
</comment>
<feature type="region of interest" description="Disordered" evidence="1">
    <location>
        <begin position="1"/>
        <end position="20"/>
    </location>
</feature>
<dbReference type="InterPro" id="IPR024079">
    <property type="entry name" value="MetalloPept_cat_dom_sf"/>
</dbReference>
<dbReference type="GO" id="GO:0008237">
    <property type="term" value="F:metallopeptidase activity"/>
    <property type="evidence" value="ECO:0007669"/>
    <property type="project" value="InterPro"/>
</dbReference>
<reference evidence="2 3" key="1">
    <citation type="submission" date="2019-02" db="EMBL/GenBank/DDBJ databases">
        <title>Sequencing the genomes of 1000 actinobacteria strains.</title>
        <authorList>
            <person name="Klenk H.-P."/>
        </authorList>
    </citation>
    <scope>NUCLEOTIDE SEQUENCE [LARGE SCALE GENOMIC DNA]</scope>
    <source>
        <strain evidence="2 3">DSM 44509</strain>
    </source>
</reference>
<evidence type="ECO:0000313" key="3">
    <source>
        <dbReference type="Proteomes" id="UP000292507"/>
    </source>
</evidence>
<dbReference type="AlphaFoldDB" id="A0A4Q7Y9B6"/>
<proteinExistence type="predicted"/>
<dbReference type="Gene3D" id="3.40.390.10">
    <property type="entry name" value="Collagenase (Catalytic Domain)"/>
    <property type="match status" value="1"/>
</dbReference>
<evidence type="ECO:0000313" key="2">
    <source>
        <dbReference type="EMBL" id="RZU32635.1"/>
    </source>
</evidence>
<organism evidence="2 3">
    <name type="scientific">Blastococcus saxobsidens</name>
    <dbReference type="NCBI Taxonomy" id="138336"/>
    <lineage>
        <taxon>Bacteria</taxon>
        <taxon>Bacillati</taxon>
        <taxon>Actinomycetota</taxon>
        <taxon>Actinomycetes</taxon>
        <taxon>Geodermatophilales</taxon>
        <taxon>Geodermatophilaceae</taxon>
        <taxon>Blastococcus</taxon>
    </lineage>
</organism>
<name>A0A4Q7Y9B6_9ACTN</name>
<accession>A0A4Q7Y9B6</accession>
<sequence>MTVVEPNAAPMTADGDGTMPALPGDAAMVEDDAMTRSGADTVADPGAAAGNGGGGVGTAVEDWLAGQTPTGARIPITPIPIPDRPVLPVRMRQVSGCYRSPAGGFQLELRVDVDGRRPLKKLSGDYFSASGATLGYFGSWTVDGVTTSVSNGALVAVGTARCTWPTTYTVARVTIPRRTVFQAPAPATIQWCTPSGAVGATYVCAPAGTAMRVVELEQDVEAGVTPFASYDTGSLTSGGPARTLTAATAYGEAGIQVLDTGGTTTLATAAGHVWNNASLHGAMTAHFSRWQERAQFKVWLLHAQRHELGTGLRGIMFDQQGLQRQGCASFYQVIQAGTPQNLREQLYVAVHELGHCFNLFHSFHKSFMTPPLPNRPGSLSWMNYPQNYNPGGGAPSGAAAFWGAFPFQFDDLELAHLRHGFRDNVIMGGTPFGSGAALEMPAQPPDPVSDTSGLRLRLRTSPARPVLGTPVVLELELTVDRGQLVHPAELLHPKYGIVQVTISRPKGDTVVHRPPVLHCAEPELVAARPGQVLPASAYIGYDAAVGQVFEDPGTYRIRATYTAPDGSVVVSDSAMVRVWGAGGAEDGAVAELLLGDEVGMAMTLLGSDAPSLATGMESLQEIAEEHGDHPDAVYARLALGINAARPYTAVAPDGSVAVRDRDLDRADALLQPAIDASRGRDGLDDLTLLQVMGYLARSHAAEGDRHGARELRRDAGRLAADKQLPDAALTVLDEGEDG</sequence>
<dbReference type="SUPFAM" id="SSF55486">
    <property type="entry name" value="Metalloproteases ('zincins'), catalytic domain"/>
    <property type="match status" value="1"/>
</dbReference>
<keyword evidence="3" id="KW-1185">Reference proteome</keyword>
<gene>
    <name evidence="2" type="ORF">BKA19_2330</name>
</gene>
<protein>
    <submittedName>
        <fullName evidence="2">Uncharacterized protein</fullName>
    </submittedName>
</protein>
<dbReference type="RefSeq" id="WP_104528037.1">
    <property type="nucleotide sequence ID" value="NZ_POQT01000009.1"/>
</dbReference>
<dbReference type="OrthoDB" id="827535at2"/>
<dbReference type="Proteomes" id="UP000292507">
    <property type="component" value="Unassembled WGS sequence"/>
</dbReference>
<dbReference type="EMBL" id="SHKV01000001">
    <property type="protein sequence ID" value="RZU32635.1"/>
    <property type="molecule type" value="Genomic_DNA"/>
</dbReference>
<evidence type="ECO:0000256" key="1">
    <source>
        <dbReference type="SAM" id="MobiDB-lite"/>
    </source>
</evidence>